<evidence type="ECO:0000256" key="2">
    <source>
        <dbReference type="ARBA" id="ARBA00004688"/>
    </source>
</evidence>
<dbReference type="PANTHER" id="PTHR21225">
    <property type="entry name" value="PHOSPHO-2-DEHYDRO-3-DEOXYHEPTONATE ALDOLASE DAHP SYNTHETASE"/>
    <property type="match status" value="1"/>
</dbReference>
<evidence type="ECO:0000313" key="11">
    <source>
        <dbReference type="Proteomes" id="UP000823990"/>
    </source>
</evidence>
<comment type="similarity">
    <text evidence="3 8">Belongs to the class-I DAHP synthase family.</text>
</comment>
<keyword evidence="6 8" id="KW-0057">Aromatic amino acid biosynthesis</keyword>
<dbReference type="PIRSF" id="PIRSF001361">
    <property type="entry name" value="DAHP_synthase"/>
    <property type="match status" value="1"/>
</dbReference>
<evidence type="ECO:0000256" key="7">
    <source>
        <dbReference type="ARBA" id="ARBA00047508"/>
    </source>
</evidence>
<reference evidence="10" key="2">
    <citation type="submission" date="2021-04" db="EMBL/GenBank/DDBJ databases">
        <authorList>
            <person name="Gilroy R."/>
        </authorList>
    </citation>
    <scope>NUCLEOTIDE SEQUENCE</scope>
    <source>
        <strain evidence="10">12435</strain>
    </source>
</reference>
<comment type="function">
    <text evidence="1 8">Stereospecific condensation of phosphoenolpyruvate (PEP) and D-erythrose-4-phosphate (E4P) giving rise to 3-deoxy-D-arabino-heptulosonate-7-phosphate (DAHP).</text>
</comment>
<evidence type="ECO:0000313" key="10">
    <source>
        <dbReference type="EMBL" id="HIW03071.1"/>
    </source>
</evidence>
<comment type="catalytic activity">
    <reaction evidence="7 8">
        <text>D-erythrose 4-phosphate + phosphoenolpyruvate + H2O = 7-phospho-2-dehydro-3-deoxy-D-arabino-heptonate + phosphate</text>
        <dbReference type="Rhea" id="RHEA:14717"/>
        <dbReference type="ChEBI" id="CHEBI:15377"/>
        <dbReference type="ChEBI" id="CHEBI:16897"/>
        <dbReference type="ChEBI" id="CHEBI:43474"/>
        <dbReference type="ChEBI" id="CHEBI:58394"/>
        <dbReference type="ChEBI" id="CHEBI:58702"/>
        <dbReference type="EC" id="2.5.1.54"/>
    </reaction>
</comment>
<evidence type="ECO:0000259" key="9">
    <source>
        <dbReference type="Pfam" id="PF00793"/>
    </source>
</evidence>
<dbReference type="GO" id="GO:0009073">
    <property type="term" value="P:aromatic amino acid family biosynthetic process"/>
    <property type="evidence" value="ECO:0007669"/>
    <property type="project" value="UniProtKB-KW"/>
</dbReference>
<evidence type="ECO:0000256" key="5">
    <source>
        <dbReference type="ARBA" id="ARBA00022679"/>
    </source>
</evidence>
<dbReference type="AlphaFoldDB" id="A0A9D1Q1L5"/>
<proteinExistence type="inferred from homology"/>
<evidence type="ECO:0000256" key="8">
    <source>
        <dbReference type="PIRNR" id="PIRNR001361"/>
    </source>
</evidence>
<name>A0A9D1Q1L5_9FIRM</name>
<dbReference type="InterPro" id="IPR013785">
    <property type="entry name" value="Aldolase_TIM"/>
</dbReference>
<dbReference type="InterPro" id="IPR006219">
    <property type="entry name" value="DAHP_synth_1"/>
</dbReference>
<protein>
    <recommendedName>
        <fullName evidence="8">Phospho-2-dehydro-3-deoxyheptonate aldolase</fullName>
        <ecNumber evidence="8">2.5.1.54</ecNumber>
    </recommendedName>
</protein>
<reference evidence="10" key="1">
    <citation type="journal article" date="2021" name="PeerJ">
        <title>Extensive microbial diversity within the chicken gut microbiome revealed by metagenomics and culture.</title>
        <authorList>
            <person name="Gilroy R."/>
            <person name="Ravi A."/>
            <person name="Getino M."/>
            <person name="Pursley I."/>
            <person name="Horton D.L."/>
            <person name="Alikhan N.F."/>
            <person name="Baker D."/>
            <person name="Gharbi K."/>
            <person name="Hall N."/>
            <person name="Watson M."/>
            <person name="Adriaenssens E.M."/>
            <person name="Foster-Nyarko E."/>
            <person name="Jarju S."/>
            <person name="Secka A."/>
            <person name="Antonio M."/>
            <person name="Oren A."/>
            <person name="Chaudhuri R.R."/>
            <person name="La Ragione R."/>
            <person name="Hildebrand F."/>
            <person name="Pallen M.J."/>
        </authorList>
    </citation>
    <scope>NUCLEOTIDE SEQUENCE</scope>
    <source>
        <strain evidence="10">12435</strain>
    </source>
</reference>
<dbReference type="NCBIfam" id="TIGR00034">
    <property type="entry name" value="aroFGH"/>
    <property type="match status" value="1"/>
</dbReference>
<dbReference type="EMBL" id="DXHS01000119">
    <property type="protein sequence ID" value="HIW03071.1"/>
    <property type="molecule type" value="Genomic_DNA"/>
</dbReference>
<dbReference type="Pfam" id="PF00793">
    <property type="entry name" value="DAHP_synth_1"/>
    <property type="match status" value="1"/>
</dbReference>
<dbReference type="GO" id="GO:0008652">
    <property type="term" value="P:amino acid biosynthetic process"/>
    <property type="evidence" value="ECO:0007669"/>
    <property type="project" value="UniProtKB-KW"/>
</dbReference>
<comment type="pathway">
    <text evidence="2 8">Metabolic intermediate biosynthesis; chorismate biosynthesis; chorismate from D-erythrose 4-phosphate and phosphoenolpyruvate: step 1/7.</text>
</comment>
<dbReference type="EC" id="2.5.1.54" evidence="8"/>
<gene>
    <name evidence="10" type="ORF">H9892_07000</name>
</gene>
<keyword evidence="4 8" id="KW-0028">Amino-acid biosynthesis</keyword>
<dbReference type="SUPFAM" id="SSF51569">
    <property type="entry name" value="Aldolase"/>
    <property type="match status" value="1"/>
</dbReference>
<organism evidence="10 11">
    <name type="scientific">Candidatus Protoclostridium stercorigallinarum</name>
    <dbReference type="NCBI Taxonomy" id="2838741"/>
    <lineage>
        <taxon>Bacteria</taxon>
        <taxon>Bacillati</taxon>
        <taxon>Bacillota</taxon>
        <taxon>Clostridia</taxon>
        <taxon>Candidatus Protoclostridium</taxon>
    </lineage>
</organism>
<evidence type="ECO:0000256" key="4">
    <source>
        <dbReference type="ARBA" id="ARBA00022605"/>
    </source>
</evidence>
<evidence type="ECO:0000256" key="6">
    <source>
        <dbReference type="ARBA" id="ARBA00023141"/>
    </source>
</evidence>
<feature type="domain" description="DAHP synthetase I/KDSA" evidence="9">
    <location>
        <begin position="37"/>
        <end position="332"/>
    </location>
</feature>
<dbReference type="Gene3D" id="3.20.20.70">
    <property type="entry name" value="Aldolase class I"/>
    <property type="match status" value="1"/>
</dbReference>
<accession>A0A9D1Q1L5</accession>
<dbReference type="GO" id="GO:0005737">
    <property type="term" value="C:cytoplasm"/>
    <property type="evidence" value="ECO:0007669"/>
    <property type="project" value="TreeGrafter"/>
</dbReference>
<dbReference type="Proteomes" id="UP000823990">
    <property type="component" value="Unassembled WGS sequence"/>
</dbReference>
<keyword evidence="5 8" id="KW-0808">Transferase</keyword>
<dbReference type="PANTHER" id="PTHR21225:SF12">
    <property type="entry name" value="PHOSPHO-2-DEHYDRO-3-DEOXYHEPTONATE ALDOLASE, TYROSINE-INHIBITED"/>
    <property type="match status" value="1"/>
</dbReference>
<evidence type="ECO:0000256" key="1">
    <source>
        <dbReference type="ARBA" id="ARBA00003726"/>
    </source>
</evidence>
<comment type="caution">
    <text evidence="10">The sequence shown here is derived from an EMBL/GenBank/DDBJ whole genome shotgun (WGS) entry which is preliminary data.</text>
</comment>
<dbReference type="InterPro" id="IPR006218">
    <property type="entry name" value="DAHP1/KDSA"/>
</dbReference>
<evidence type="ECO:0000256" key="3">
    <source>
        <dbReference type="ARBA" id="ARBA00007985"/>
    </source>
</evidence>
<sequence length="341" mass="38302">MFEKVNKIMSPEEAKAIVPMTEELAAIKKERDAELRAIIDGSDKRKVIIIGPCSADNEDAVVDYVTRLAGLAEEVKDKFLLMPRIYTEKPRTKGEGYKGMFHSPNPHTGNTDIQNGICNLRHMHIRAIRESGLTAADEMLYPDNLDYVSDFLSYIAIGARSTENQQHRLVASGIDVPVGVKNPMNGSFSVTLNSIYAAQIPNEFKYGGWQVKTTGNKYAHAVLRGVVDVYGNNIPNYHYEDVIRFYEMYLKQHLENPAIIIDTNHSNSGKNALEQIRIAKEVFGNMRYENFNTVVKGLLVESYIEDGNQKPDGCTYGMSVTDPCLGWEKSARLIRELAEMV</sequence>
<dbReference type="GO" id="GO:0003849">
    <property type="term" value="F:3-deoxy-7-phosphoheptulonate synthase activity"/>
    <property type="evidence" value="ECO:0007669"/>
    <property type="project" value="UniProtKB-EC"/>
</dbReference>